<keyword evidence="2" id="KW-1185">Reference proteome</keyword>
<accession>A0ABQ6NDR7</accession>
<name>A0ABQ6NDR7_9STRA</name>
<sequence>MSSPYLLHKIRPGNKPAEAFSDLSKLFASDPAAARAELTCDKDEFQFSFLQNAVMKDTSLSNLKLMISVARSDNSSATLKKILSAENALGSRALHLAAMYSDNVELVQLLIRLAPEALIETNKRGSDPVFLCGQWKTDRSNFGSIQRLLEKAKNRYMMVLLDGTDPLTDRRIRDLCETKAETARFEMLLCLQQGATDVDEGRAEGGVGEGGAGGGRGDQLKKKVAVHTFMTCSDAWPVILSFL</sequence>
<evidence type="ECO:0000313" key="1">
    <source>
        <dbReference type="EMBL" id="GMI56651.1"/>
    </source>
</evidence>
<reference evidence="1 2" key="1">
    <citation type="journal article" date="2023" name="Commun. Biol.">
        <title>Genome analysis of Parmales, the sister group of diatoms, reveals the evolutionary specialization of diatoms from phago-mixotrophs to photoautotrophs.</title>
        <authorList>
            <person name="Ban H."/>
            <person name="Sato S."/>
            <person name="Yoshikawa S."/>
            <person name="Yamada K."/>
            <person name="Nakamura Y."/>
            <person name="Ichinomiya M."/>
            <person name="Sato N."/>
            <person name="Blanc-Mathieu R."/>
            <person name="Endo H."/>
            <person name="Kuwata A."/>
            <person name="Ogata H."/>
        </authorList>
    </citation>
    <scope>NUCLEOTIDE SEQUENCE [LARGE SCALE GENOMIC DNA]</scope>
</reference>
<dbReference type="Proteomes" id="UP001165060">
    <property type="component" value="Unassembled WGS sequence"/>
</dbReference>
<comment type="caution">
    <text evidence="1">The sequence shown here is derived from an EMBL/GenBank/DDBJ whole genome shotgun (WGS) entry which is preliminary data.</text>
</comment>
<evidence type="ECO:0000313" key="2">
    <source>
        <dbReference type="Proteomes" id="UP001165060"/>
    </source>
</evidence>
<gene>
    <name evidence="1" type="ORF">TeGR_g15001</name>
</gene>
<dbReference type="EMBL" id="BRYB01006400">
    <property type="protein sequence ID" value="GMI56651.1"/>
    <property type="molecule type" value="Genomic_DNA"/>
</dbReference>
<proteinExistence type="predicted"/>
<dbReference type="InterPro" id="IPR036770">
    <property type="entry name" value="Ankyrin_rpt-contain_sf"/>
</dbReference>
<protein>
    <submittedName>
        <fullName evidence="1">Uncharacterized protein</fullName>
    </submittedName>
</protein>
<dbReference type="Gene3D" id="1.25.40.20">
    <property type="entry name" value="Ankyrin repeat-containing domain"/>
    <property type="match status" value="1"/>
</dbReference>
<organism evidence="1 2">
    <name type="scientific">Tetraparma gracilis</name>
    <dbReference type="NCBI Taxonomy" id="2962635"/>
    <lineage>
        <taxon>Eukaryota</taxon>
        <taxon>Sar</taxon>
        <taxon>Stramenopiles</taxon>
        <taxon>Ochrophyta</taxon>
        <taxon>Bolidophyceae</taxon>
        <taxon>Parmales</taxon>
        <taxon>Triparmaceae</taxon>
        <taxon>Tetraparma</taxon>
    </lineage>
</organism>